<keyword evidence="2 3" id="KW-0472">Membrane</keyword>
<keyword evidence="8" id="KW-1185">Reference proteome</keyword>
<organism evidence="7 8">
    <name type="scientific">Desulfobacter latus</name>
    <dbReference type="NCBI Taxonomy" id="2292"/>
    <lineage>
        <taxon>Bacteria</taxon>
        <taxon>Pseudomonadati</taxon>
        <taxon>Thermodesulfobacteriota</taxon>
        <taxon>Desulfobacteria</taxon>
        <taxon>Desulfobacterales</taxon>
        <taxon>Desulfobacteraceae</taxon>
        <taxon>Desulfobacter</taxon>
    </lineage>
</organism>
<evidence type="ECO:0000256" key="4">
    <source>
        <dbReference type="SAM" id="MobiDB-lite"/>
    </source>
</evidence>
<accession>A0A850T9U5</accession>
<comment type="subcellular location">
    <subcellularLocation>
        <location evidence="1">Membrane</location>
    </subcellularLocation>
</comment>
<keyword evidence="5" id="KW-1133">Transmembrane helix</keyword>
<dbReference type="Pfam" id="PF13401">
    <property type="entry name" value="AAA_22"/>
    <property type="match status" value="1"/>
</dbReference>
<dbReference type="GO" id="GO:0016020">
    <property type="term" value="C:membrane"/>
    <property type="evidence" value="ECO:0007669"/>
    <property type="project" value="UniProtKB-SubCell"/>
</dbReference>
<protein>
    <submittedName>
        <fullName evidence="7">AAA family ATPase</fullName>
    </submittedName>
</protein>
<evidence type="ECO:0000256" key="5">
    <source>
        <dbReference type="SAM" id="Phobius"/>
    </source>
</evidence>
<evidence type="ECO:0000256" key="1">
    <source>
        <dbReference type="ARBA" id="ARBA00004370"/>
    </source>
</evidence>
<dbReference type="InterPro" id="IPR006665">
    <property type="entry name" value="OmpA-like"/>
</dbReference>
<feature type="region of interest" description="Disordered" evidence="4">
    <location>
        <begin position="276"/>
        <end position="296"/>
    </location>
</feature>
<dbReference type="InterPro" id="IPR027417">
    <property type="entry name" value="P-loop_NTPase"/>
</dbReference>
<evidence type="ECO:0000313" key="8">
    <source>
        <dbReference type="Proteomes" id="UP000553343"/>
    </source>
</evidence>
<evidence type="ECO:0000256" key="3">
    <source>
        <dbReference type="PROSITE-ProRule" id="PRU00473"/>
    </source>
</evidence>
<feature type="region of interest" description="Disordered" evidence="4">
    <location>
        <begin position="445"/>
        <end position="482"/>
    </location>
</feature>
<dbReference type="RefSeq" id="WP_178367526.1">
    <property type="nucleotide sequence ID" value="NZ_JACADJ010000057.1"/>
</dbReference>
<dbReference type="Proteomes" id="UP000553343">
    <property type="component" value="Unassembled WGS sequence"/>
</dbReference>
<evidence type="ECO:0000259" key="6">
    <source>
        <dbReference type="PROSITE" id="PS51123"/>
    </source>
</evidence>
<dbReference type="SMART" id="SM00382">
    <property type="entry name" value="AAA"/>
    <property type="match status" value="1"/>
</dbReference>
<name>A0A850T9U5_9BACT</name>
<dbReference type="SUPFAM" id="SSF103088">
    <property type="entry name" value="OmpA-like"/>
    <property type="match status" value="1"/>
</dbReference>
<dbReference type="PANTHER" id="PTHR35894">
    <property type="entry name" value="GENERAL SECRETION PATHWAY PROTEIN A-RELATED"/>
    <property type="match status" value="1"/>
</dbReference>
<keyword evidence="5" id="KW-0812">Transmembrane</keyword>
<dbReference type="PANTHER" id="PTHR35894:SF1">
    <property type="entry name" value="PHOSPHORIBULOKINASE _ URIDINE KINASE FAMILY"/>
    <property type="match status" value="1"/>
</dbReference>
<evidence type="ECO:0000256" key="2">
    <source>
        <dbReference type="ARBA" id="ARBA00023136"/>
    </source>
</evidence>
<dbReference type="Gene3D" id="3.30.1330.60">
    <property type="entry name" value="OmpA-like domain"/>
    <property type="match status" value="1"/>
</dbReference>
<reference evidence="7 8" key="1">
    <citation type="submission" date="2020-06" db="EMBL/GenBank/DDBJ databases">
        <title>High-quality draft genome of sulfate reducer Desulfobacter latus type strain AcrS2 isolated from marine sediment.</title>
        <authorList>
            <person name="Hoppe M."/>
            <person name="Larsen C.K."/>
            <person name="Marshall I.P.G."/>
            <person name="Schramm A."/>
            <person name="Marietou A.G."/>
        </authorList>
    </citation>
    <scope>NUCLEOTIDE SEQUENCE [LARGE SCALE GENOMIC DNA]</scope>
    <source>
        <strain evidence="7 8">AcRS2</strain>
    </source>
</reference>
<dbReference type="GO" id="GO:0016887">
    <property type="term" value="F:ATP hydrolysis activity"/>
    <property type="evidence" value="ECO:0007669"/>
    <property type="project" value="InterPro"/>
</dbReference>
<proteinExistence type="predicted"/>
<sequence length="591" mass="67492">MYNEFYNLKSAPFQISCDPAFIWFGEKHREALATLKYGILDNKGFLLLTGDVGTGKTSLINALIQNLGQDVICTSVSDPNLIKLDFLNYIAAAFGMDREFSSKGTFLVHFKNFLLNAAEKNKKVLLIIDEAQLLTQEMLEEIRLLSNIEKPDAKLINIFFIGQNEFNEILNRPQNRAVLQRMTLNYNIDPLTPEEVDEYIRHRLKVAGTQERLFDRGAVQEIFLYSGGFPRRINILCDHSLLSGFVRGQRVIDAGIVKECAKELKIPAHVRNRDINEPFDPHTCHENEKNAPDDQAARNFDQHTPVAQPPASVPHPPKKRFPWGNLLILICFVVFAWYFMFPDHFFSMRSRIEQPFDNIQEIIKEQKTDEIVQPENQPIVRNPERPDTPPPPNSRTVVEKKIQGQAENQEDLKFAIVPPETNLSPELNNPLPPRPKTVVEKKIQGRAENQEDLKFITESPETESPETDASPELNTPLPPLPKDKITVRFKHNANDINEEDLEKLEAFSKPLVVHQDSKVLITGYTDSMGNSKYNLQLSQFRANIVKSFLLGLGLKSHQMQIQGRGGQNPIESNDTIWGRMMNRRVEIEVIE</sequence>
<dbReference type="AlphaFoldDB" id="A0A850T9U5"/>
<feature type="compositionally biased region" description="Basic and acidic residues" evidence="4">
    <location>
        <begin position="445"/>
        <end position="455"/>
    </location>
</feature>
<dbReference type="PRINTS" id="PR01021">
    <property type="entry name" value="OMPADOMAIN"/>
</dbReference>
<dbReference type="InterPro" id="IPR006664">
    <property type="entry name" value="OMP_bac"/>
</dbReference>
<dbReference type="PROSITE" id="PS51123">
    <property type="entry name" value="OMPA_2"/>
    <property type="match status" value="1"/>
</dbReference>
<feature type="region of interest" description="Disordered" evidence="4">
    <location>
        <begin position="366"/>
        <end position="396"/>
    </location>
</feature>
<dbReference type="InterPro" id="IPR036737">
    <property type="entry name" value="OmpA-like_sf"/>
</dbReference>
<dbReference type="CDD" id="cd07185">
    <property type="entry name" value="OmpA_C-like"/>
    <property type="match status" value="1"/>
</dbReference>
<comment type="caution">
    <text evidence="7">The sequence shown here is derived from an EMBL/GenBank/DDBJ whole genome shotgun (WGS) entry which is preliminary data.</text>
</comment>
<dbReference type="EMBL" id="JACADJ010000057">
    <property type="protein sequence ID" value="NWH06075.1"/>
    <property type="molecule type" value="Genomic_DNA"/>
</dbReference>
<gene>
    <name evidence="7" type="ORF">HXW94_13950</name>
</gene>
<dbReference type="Gene3D" id="3.40.50.300">
    <property type="entry name" value="P-loop containing nucleotide triphosphate hydrolases"/>
    <property type="match status" value="1"/>
</dbReference>
<evidence type="ECO:0000313" key="7">
    <source>
        <dbReference type="EMBL" id="NWH06075.1"/>
    </source>
</evidence>
<dbReference type="InterPro" id="IPR052026">
    <property type="entry name" value="ExeA_AAA_ATPase_DNA-bind"/>
</dbReference>
<dbReference type="SUPFAM" id="SSF52540">
    <property type="entry name" value="P-loop containing nucleoside triphosphate hydrolases"/>
    <property type="match status" value="1"/>
</dbReference>
<feature type="transmembrane region" description="Helical" evidence="5">
    <location>
        <begin position="321"/>
        <end position="341"/>
    </location>
</feature>
<dbReference type="Pfam" id="PF00691">
    <property type="entry name" value="OmpA"/>
    <property type="match status" value="1"/>
</dbReference>
<dbReference type="CDD" id="cd00009">
    <property type="entry name" value="AAA"/>
    <property type="match status" value="1"/>
</dbReference>
<feature type="domain" description="OmpA-like" evidence="6">
    <location>
        <begin position="476"/>
        <end position="591"/>
    </location>
</feature>
<dbReference type="InterPro" id="IPR049945">
    <property type="entry name" value="AAA_22"/>
</dbReference>
<dbReference type="InterPro" id="IPR003593">
    <property type="entry name" value="AAA+_ATPase"/>
</dbReference>